<accession>A0ACB7IV97</accession>
<evidence type="ECO:0000313" key="2">
    <source>
        <dbReference type="Proteomes" id="UP000824881"/>
    </source>
</evidence>
<comment type="caution">
    <text evidence="1">The sequence shown here is derived from an EMBL/GenBank/DDBJ whole genome shotgun (WGS) entry which is preliminary data.</text>
</comment>
<dbReference type="EMBL" id="WQMT02000006">
    <property type="protein sequence ID" value="KAG9221655.1"/>
    <property type="molecule type" value="Genomic_DNA"/>
</dbReference>
<reference evidence="1 2" key="1">
    <citation type="journal article" date="2021" name="Appl. Environ. Microbiol.">
        <title>Genetic linkage and physical mapping for an oyster mushroom Pleurotus cornucopiae and QTL analysis for the trait cap color.</title>
        <authorList>
            <person name="Zhang Y."/>
            <person name="Gao W."/>
            <person name="Sonnenberg A."/>
            <person name="Chen Q."/>
            <person name="Zhang J."/>
            <person name="Huang C."/>
        </authorList>
    </citation>
    <scope>NUCLEOTIDE SEQUENCE [LARGE SCALE GENOMIC DNA]</scope>
    <source>
        <strain evidence="1">CCMSSC00406</strain>
    </source>
</reference>
<dbReference type="Proteomes" id="UP000824881">
    <property type="component" value="Unassembled WGS sequence"/>
</dbReference>
<name>A0ACB7IV97_PLECO</name>
<sequence length="1178" mass="128960">MAIVRSAADMLAPDTALGAAYNSYARPSCALNTRTDLLKEITTWITESSSKEDSKSVYWLHGATGTGKTTIAQSVALECAKRRILGASFFFSGSDNERNNAGKVVTTLAYQLCLQSKDQDYRTRCALDKQPDVARQSMADQVQKLIIDTLSNVKNFRKIIILDSLDQCSEDDVLELVPLLFKAASSSPLRFFVTSKLTPSIVSLLQKRAAHVNAVDLLAYDAKNDIRLFYLANFLRIGEARGLKDRWFSEDDLARMVDLAGGIFLYAATAVGFIANSKSQDGQIQLRALLGAQQNQAGGAYGRLYTLYGHILTSIPKETYQGLTRRVIGTICLASYPPSLPTLDRILSIKPGESGRCLQDLRAIFQVPSSPNDKAGCVTPLHNSFIEYITAPSRSGRFAINVKAHHSYLLCKCLDSMTAGLRRNICDLPPSGDLNNYVKRMIAKKRAQNIDGGLEYACRSWHYHLANGGITKEVLERLRLFSQAALIYWVEAMSILVRVDDILISLQTVLSTPNIPNFLLERCKELEQAVGDETTRVGDWPLNIYKACSPTLVKVAKALPPTPPLPGDEPLPTVKGLFSSMPIPQPAVGGTEADVLSLSDTIQRCELLHPPQPPRAEQTHKSNPPDVPPFIDAPPFVGEGGGGSFTCAFCMEEVGSEIIEGIFRGEPLIICEYCLQGPLSKQQIFNIYTRHGPHQLTPYTPICIVPNRLVKVAMYEHLAALWGGPPNSYHFSLYSQWARAGWGMVMTGNFQVSGEHLTLGRDVVIPREITDATLKPFIQLADAMHESEQSLAIMQLSHSGRQSTNLIGGRWPFAPPRAPSPVRVGSSSSSGFLADVFHWLCFQTPDPLSVAEIDDIVEAFSRGARVAAQSGFDGIELHAAHGYLLAQFLSPKTNLRSDEYSAQNGLHIVHRILSKIREEAPPQFIVGIKLNAADYATSGSEDRALEHVRELAASRLVDFIEISGGDYENPEFTSTSTSPRQALFTRFSREALLAVASSTVANPPLILLTGGFSSHAQISTALESKHADLLGIGRFSIICPDLPLTLRRNVHSPTSQFSSRPSIESADPPGLAPAFSWLWKQVRQIKLVGAGAGIAWYTLALRELAEQRTTATVTKDMGVVRAVCGMWLWLGPTAASNGLICFALSLFAVSIALYWTEGFRVFRQVFQDISGSGLATFL</sequence>
<proteinExistence type="predicted"/>
<keyword evidence="2" id="KW-1185">Reference proteome</keyword>
<gene>
    <name evidence="1" type="ORF">CCMSSC00406_0005568</name>
</gene>
<protein>
    <submittedName>
        <fullName evidence="1">Uncharacterized protein</fullName>
    </submittedName>
</protein>
<evidence type="ECO:0000313" key="1">
    <source>
        <dbReference type="EMBL" id="KAG9221655.1"/>
    </source>
</evidence>
<organism evidence="1 2">
    <name type="scientific">Pleurotus cornucopiae</name>
    <name type="common">Cornucopia mushroom</name>
    <dbReference type="NCBI Taxonomy" id="5321"/>
    <lineage>
        <taxon>Eukaryota</taxon>
        <taxon>Fungi</taxon>
        <taxon>Dikarya</taxon>
        <taxon>Basidiomycota</taxon>
        <taxon>Agaricomycotina</taxon>
        <taxon>Agaricomycetes</taxon>
        <taxon>Agaricomycetidae</taxon>
        <taxon>Agaricales</taxon>
        <taxon>Pleurotineae</taxon>
        <taxon>Pleurotaceae</taxon>
        <taxon>Pleurotus</taxon>
    </lineage>
</organism>